<accession>A0A645A3Z6</accession>
<feature type="transmembrane region" description="Helical" evidence="1">
    <location>
        <begin position="91"/>
        <end position="113"/>
    </location>
</feature>
<evidence type="ECO:0000256" key="1">
    <source>
        <dbReference type="SAM" id="Phobius"/>
    </source>
</evidence>
<organism evidence="2">
    <name type="scientific">bioreactor metagenome</name>
    <dbReference type="NCBI Taxonomy" id="1076179"/>
    <lineage>
        <taxon>unclassified sequences</taxon>
        <taxon>metagenomes</taxon>
        <taxon>ecological metagenomes</taxon>
    </lineage>
</organism>
<feature type="transmembrane region" description="Helical" evidence="1">
    <location>
        <begin position="28"/>
        <end position="52"/>
    </location>
</feature>
<proteinExistence type="predicted"/>
<keyword evidence="1" id="KW-0812">Transmembrane</keyword>
<name>A0A645A3Z6_9ZZZZ</name>
<keyword evidence="1" id="KW-0472">Membrane</keyword>
<dbReference type="EMBL" id="VSSQ01011819">
    <property type="protein sequence ID" value="MPM47787.1"/>
    <property type="molecule type" value="Genomic_DNA"/>
</dbReference>
<comment type="caution">
    <text evidence="2">The sequence shown here is derived from an EMBL/GenBank/DDBJ whole genome shotgun (WGS) entry which is preliminary data.</text>
</comment>
<feature type="transmembrane region" description="Helical" evidence="1">
    <location>
        <begin position="64"/>
        <end position="84"/>
    </location>
</feature>
<gene>
    <name evidence="2" type="ORF">SDC9_94505</name>
</gene>
<dbReference type="AlphaFoldDB" id="A0A645A3Z6"/>
<reference evidence="2" key="1">
    <citation type="submission" date="2019-08" db="EMBL/GenBank/DDBJ databases">
        <authorList>
            <person name="Kucharzyk K."/>
            <person name="Murdoch R.W."/>
            <person name="Higgins S."/>
            <person name="Loffler F."/>
        </authorList>
    </citation>
    <scope>NUCLEOTIDE SEQUENCE</scope>
</reference>
<evidence type="ECO:0000313" key="2">
    <source>
        <dbReference type="EMBL" id="MPM47787.1"/>
    </source>
</evidence>
<keyword evidence="1" id="KW-1133">Transmembrane helix</keyword>
<protein>
    <submittedName>
        <fullName evidence="2">Uncharacterized protein</fullName>
    </submittedName>
</protein>
<sequence length="114" mass="13109">MFAMMGIMACLSLPKDPKQKILGINNRVFLAVLFTTLAVIVECFLNYSGLLTWEYPWWSLKCPYLIWLIGYLPFFTMAFVVHDMKKMKNKFIALGVIFGVDIIALVVFGLMGWM</sequence>